<sequence length="485" mass="52776">MQSPTECRQMVSVFERRGMEFQEQRPRTARPGTGRPSTATNPDRLLTASSSSPYFEPSKAAAGPSPFQPQTIEAGALSRHQPVSPERSPTRALDQPATHSQDMAPPPFLRRDEVVAPREAAPTRPSTAQIYRSYTTPSQSSQYETVEALRRPSDPTGERPSSSSHVATLEAIREAAEEDMTPPTTVSNMLPPALQSPLPNEQWSSAATEPNTAAVSSDPAEPRPHTGRPSTAASIAVPETQEFDIPPRRELPFKRPESRRSGGDRSRPGTSALIMPPLPKAKLIKEGSDSSIRADSASPTKENSGSRPSTGSPLKRTFNTLEEPTRPQTSAAPSLRTRLPGSREPSPARPTSLAQRAASPEATARKTSRMDELLYGRKPLSERSPNKVQRMGSLTDAPHEIESPPTSPAKVTAGGERDLTINAYAAMRAPDRDPREVSLDEYATQSLQDRQAALDEFMIANLENPAFTKLAEDVENCWRRMALGL</sequence>
<dbReference type="Proteomes" id="UP001324427">
    <property type="component" value="Unassembled WGS sequence"/>
</dbReference>
<protein>
    <submittedName>
        <fullName evidence="2">Uncharacterized protein</fullName>
    </submittedName>
</protein>
<feature type="compositionally biased region" description="Basic and acidic residues" evidence="1">
    <location>
        <begin position="15"/>
        <end position="26"/>
    </location>
</feature>
<feature type="region of interest" description="Disordered" evidence="1">
    <location>
        <begin position="15"/>
        <end position="413"/>
    </location>
</feature>
<reference evidence="2 3" key="1">
    <citation type="submission" date="2021-11" db="EMBL/GenBank/DDBJ databases">
        <title>Black yeast isolated from Biological Soil Crust.</title>
        <authorList>
            <person name="Kurbessoian T."/>
        </authorList>
    </citation>
    <scope>NUCLEOTIDE SEQUENCE [LARGE SCALE GENOMIC DNA]</scope>
    <source>
        <strain evidence="2 3">CCFEE 5522</strain>
    </source>
</reference>
<feature type="compositionally biased region" description="Polar residues" evidence="1">
    <location>
        <begin position="289"/>
        <end position="332"/>
    </location>
</feature>
<accession>A0AAV9JXL7</accession>
<feature type="compositionally biased region" description="Basic and acidic residues" evidence="1">
    <location>
        <begin position="368"/>
        <end position="385"/>
    </location>
</feature>
<feature type="compositionally biased region" description="Basic and acidic residues" evidence="1">
    <location>
        <begin position="245"/>
        <end position="267"/>
    </location>
</feature>
<feature type="compositionally biased region" description="Polar residues" evidence="1">
    <location>
        <begin position="197"/>
        <end position="215"/>
    </location>
</feature>
<comment type="caution">
    <text evidence="2">The sequence shown here is derived from an EMBL/GenBank/DDBJ whole genome shotgun (WGS) entry which is preliminary data.</text>
</comment>
<keyword evidence="3" id="KW-1185">Reference proteome</keyword>
<feature type="compositionally biased region" description="Polar residues" evidence="1">
    <location>
        <begin position="124"/>
        <end position="144"/>
    </location>
</feature>
<feature type="compositionally biased region" description="Basic and acidic residues" evidence="1">
    <location>
        <begin position="147"/>
        <end position="157"/>
    </location>
</feature>
<evidence type="ECO:0000313" key="3">
    <source>
        <dbReference type="Proteomes" id="UP001324427"/>
    </source>
</evidence>
<dbReference type="AlphaFoldDB" id="A0AAV9JXL7"/>
<evidence type="ECO:0000256" key="1">
    <source>
        <dbReference type="SAM" id="MobiDB-lite"/>
    </source>
</evidence>
<name>A0AAV9JXL7_9PEZI</name>
<dbReference type="EMBL" id="JAVFHQ010000004">
    <property type="protein sequence ID" value="KAK4549388.1"/>
    <property type="molecule type" value="Genomic_DNA"/>
</dbReference>
<evidence type="ECO:0000313" key="2">
    <source>
        <dbReference type="EMBL" id="KAK4549388.1"/>
    </source>
</evidence>
<proteinExistence type="predicted"/>
<gene>
    <name evidence="2" type="ORF">LTR36_006385</name>
</gene>
<organism evidence="2 3">
    <name type="scientific">Oleoguttula mirabilis</name>
    <dbReference type="NCBI Taxonomy" id="1507867"/>
    <lineage>
        <taxon>Eukaryota</taxon>
        <taxon>Fungi</taxon>
        <taxon>Dikarya</taxon>
        <taxon>Ascomycota</taxon>
        <taxon>Pezizomycotina</taxon>
        <taxon>Dothideomycetes</taxon>
        <taxon>Dothideomycetidae</taxon>
        <taxon>Mycosphaerellales</taxon>
        <taxon>Teratosphaeriaceae</taxon>
        <taxon>Oleoguttula</taxon>
    </lineage>
</organism>
<feature type="compositionally biased region" description="Polar residues" evidence="1">
    <location>
        <begin position="37"/>
        <end position="53"/>
    </location>
</feature>